<dbReference type="RefSeq" id="WP_078398113.1">
    <property type="nucleotide sequence ID" value="NZ_MCRK01000006.1"/>
</dbReference>
<dbReference type="Proteomes" id="UP000189728">
    <property type="component" value="Unassembled WGS sequence"/>
</dbReference>
<dbReference type="EMBL" id="MCRK01000006">
    <property type="protein sequence ID" value="OPA82024.1"/>
    <property type="molecule type" value="Genomic_DNA"/>
</dbReference>
<dbReference type="AlphaFoldDB" id="A0AAX0LD24"/>
<protein>
    <submittedName>
        <fullName evidence="1">Uncharacterized protein</fullName>
    </submittedName>
</protein>
<name>A0AAX0LD24_9BACT</name>
<organism evidence="1 2">
    <name type="scientific">Campylobacter pinnipediorum subsp. pinnipediorum</name>
    <dbReference type="NCBI Taxonomy" id="1660067"/>
    <lineage>
        <taxon>Bacteria</taxon>
        <taxon>Pseudomonadati</taxon>
        <taxon>Campylobacterota</taxon>
        <taxon>Epsilonproteobacteria</taxon>
        <taxon>Campylobacterales</taxon>
        <taxon>Campylobacteraceae</taxon>
        <taxon>Campylobacter</taxon>
    </lineage>
</organism>
<evidence type="ECO:0000313" key="2">
    <source>
        <dbReference type="Proteomes" id="UP000189728"/>
    </source>
</evidence>
<comment type="caution">
    <text evidence="1">The sequence shown here is derived from an EMBL/GenBank/DDBJ whole genome shotgun (WGS) entry which is preliminary data.</text>
</comment>
<sequence>MVYTPNSDNNQKSIIGLFAEDAKLNNTNIDTLVAKKDNNTDFSKIKETTTKEKDKAEKLKVLDQVLKIILLF</sequence>
<gene>
    <name evidence="1" type="ORF">BFG04_07905</name>
</gene>
<evidence type="ECO:0000313" key="1">
    <source>
        <dbReference type="EMBL" id="OPA82024.1"/>
    </source>
</evidence>
<proteinExistence type="predicted"/>
<reference evidence="1 2" key="1">
    <citation type="submission" date="2016-08" db="EMBL/GenBank/DDBJ databases">
        <title>Campylobacter species from sea mammals.</title>
        <authorList>
            <person name="Gilbert M.J."/>
            <person name="Byrne B.A."/>
            <person name="Zomer A.L."/>
            <person name="Wagenaar J.A."/>
        </authorList>
    </citation>
    <scope>NUCLEOTIDE SEQUENCE [LARGE SCALE GENOMIC DNA]</scope>
    <source>
        <strain evidence="1 2">1105248</strain>
    </source>
</reference>
<accession>A0AAX0LD24</accession>